<keyword evidence="2" id="KW-1185">Reference proteome</keyword>
<protein>
    <submittedName>
        <fullName evidence="1">Uncharacterized protein</fullName>
    </submittedName>
</protein>
<proteinExistence type="predicted"/>
<organism evidence="1 2">
    <name type="scientific">Stieleria neptunia</name>
    <dbReference type="NCBI Taxonomy" id="2527979"/>
    <lineage>
        <taxon>Bacteria</taxon>
        <taxon>Pseudomonadati</taxon>
        <taxon>Planctomycetota</taxon>
        <taxon>Planctomycetia</taxon>
        <taxon>Pirellulales</taxon>
        <taxon>Pirellulaceae</taxon>
        <taxon>Stieleria</taxon>
    </lineage>
</organism>
<dbReference type="AlphaFoldDB" id="A0A518HNV4"/>
<evidence type="ECO:0000313" key="2">
    <source>
        <dbReference type="Proteomes" id="UP000319004"/>
    </source>
</evidence>
<gene>
    <name evidence="1" type="ORF">Enr13x_23700</name>
</gene>
<name>A0A518HNV4_9BACT</name>
<sequence length="105" mass="12333">METKTITLEKAFYGDYCEWEDEFTVHISPKLQEQIDRMQSLVCEIEFISSVDIHVTDDFMSEQTERLLQEQCPFDVSHITVFATGFVFCLQSKWDAHIQAEYVLV</sequence>
<dbReference type="KEGG" id="snep:Enr13x_23700"/>
<evidence type="ECO:0000313" key="1">
    <source>
        <dbReference type="EMBL" id="QDV42522.1"/>
    </source>
</evidence>
<accession>A0A518HNV4</accession>
<dbReference type="EMBL" id="CP037423">
    <property type="protein sequence ID" value="QDV42522.1"/>
    <property type="molecule type" value="Genomic_DNA"/>
</dbReference>
<reference evidence="1 2" key="1">
    <citation type="submission" date="2019-03" db="EMBL/GenBank/DDBJ databases">
        <title>Deep-cultivation of Planctomycetes and their phenomic and genomic characterization uncovers novel biology.</title>
        <authorList>
            <person name="Wiegand S."/>
            <person name="Jogler M."/>
            <person name="Boedeker C."/>
            <person name="Pinto D."/>
            <person name="Vollmers J."/>
            <person name="Rivas-Marin E."/>
            <person name="Kohn T."/>
            <person name="Peeters S.H."/>
            <person name="Heuer A."/>
            <person name="Rast P."/>
            <person name="Oberbeckmann S."/>
            <person name="Bunk B."/>
            <person name="Jeske O."/>
            <person name="Meyerdierks A."/>
            <person name="Storesund J.E."/>
            <person name="Kallscheuer N."/>
            <person name="Luecker S."/>
            <person name="Lage O.M."/>
            <person name="Pohl T."/>
            <person name="Merkel B.J."/>
            <person name="Hornburger P."/>
            <person name="Mueller R.-W."/>
            <person name="Bruemmer F."/>
            <person name="Labrenz M."/>
            <person name="Spormann A.M."/>
            <person name="Op den Camp H."/>
            <person name="Overmann J."/>
            <person name="Amann R."/>
            <person name="Jetten M.S.M."/>
            <person name="Mascher T."/>
            <person name="Medema M.H."/>
            <person name="Devos D.P."/>
            <person name="Kaster A.-K."/>
            <person name="Ovreas L."/>
            <person name="Rohde M."/>
            <person name="Galperin M.Y."/>
            <person name="Jogler C."/>
        </authorList>
    </citation>
    <scope>NUCLEOTIDE SEQUENCE [LARGE SCALE GENOMIC DNA]</scope>
    <source>
        <strain evidence="1 2">Enr13</strain>
    </source>
</reference>
<dbReference type="Proteomes" id="UP000319004">
    <property type="component" value="Chromosome"/>
</dbReference>